<dbReference type="PaxDb" id="4097-A0A1S4A9Z6"/>
<dbReference type="RefSeq" id="XP_016473414.2">
    <property type="nucleotide sequence ID" value="XM_016617928.2"/>
</dbReference>
<dbReference type="FunFam" id="3.40.50.2000:FF:000238">
    <property type="entry name" value="Glycosyltransferase"/>
    <property type="match status" value="1"/>
</dbReference>
<dbReference type="CDD" id="cd03784">
    <property type="entry name" value="GT1_Gtf-like"/>
    <property type="match status" value="1"/>
</dbReference>
<evidence type="ECO:0000313" key="7">
    <source>
        <dbReference type="RefSeq" id="XP_016473414.2"/>
    </source>
</evidence>
<dbReference type="OrthoDB" id="5835829at2759"/>
<dbReference type="PANTHER" id="PTHR48044">
    <property type="entry name" value="GLYCOSYLTRANSFERASE"/>
    <property type="match status" value="1"/>
</dbReference>
<dbReference type="GO" id="GO:0009690">
    <property type="term" value="P:cytokinin metabolic process"/>
    <property type="evidence" value="ECO:0007669"/>
    <property type="project" value="UniProtKB-ARBA"/>
</dbReference>
<dbReference type="PANTHER" id="PTHR48044:SF85">
    <property type="entry name" value="GLYCOSYLTRANSFERASE"/>
    <property type="match status" value="1"/>
</dbReference>
<evidence type="ECO:0000313" key="6">
    <source>
        <dbReference type="Proteomes" id="UP000790787"/>
    </source>
</evidence>
<dbReference type="GO" id="GO:0035251">
    <property type="term" value="F:UDP-glucosyltransferase activity"/>
    <property type="evidence" value="ECO:0000318"/>
    <property type="project" value="GO_Central"/>
</dbReference>
<protein>
    <recommendedName>
        <fullName evidence="5">Glycosyltransferase</fullName>
        <ecNumber evidence="5">2.4.1.-</ecNumber>
    </recommendedName>
</protein>
<dbReference type="KEGG" id="nta:107795317"/>
<gene>
    <name evidence="7" type="primary">LOC107795317</name>
</gene>
<dbReference type="SUPFAM" id="SSF53756">
    <property type="entry name" value="UDP-Glycosyltransferase/glycogen phosphorylase"/>
    <property type="match status" value="1"/>
</dbReference>
<sequence>MDSSSENNHEIAIVMVPFPAQSHLNQLLQLACIFTSSYKFPVYYVGSATHNLQARVRANALNPSDIAKIHFHDLPTPDFASPTPDPNALSKFPSQLFPSYDANSKLLREPIASFLRDISSKSRRVVVVHDVLMSYNVQDVSSLHNIESYIFNCVSVFFMYCSFICIPKGMSIPLEDELLEKLPSLESDSPEEINKLVTFQLQYRDIRSGDLYNSNKVLEGNFLDLMAKFASTQNKKQWAIGPILPTKLDHVSNKRNICLDWLDNQFPRSVLYVSFGSSTTFSDKEVKELAMGLERSEQKFIWVLRDADRGDIFKGEDRRFELPEGFEERVKGVGLVVREWAPQLEILAHSSTGGFMSHCGWNSCIESITMGVPIAAWPMHSEQPINSFFVTEILKIGLIVREWEKREELVSASTIENVVRKLMASEECDEIRKRAEELGAAELAMGLERSKQKFIWVLRDADKGDILTGEARIFELPEGFEERLKGVGLVVRDWAPQPEILAHSSTDEMSLKKEAIGSRKSMHALKSVGLLLDAKSGVLGRSWKWILAMSEGFKALARTLALWFSIAVVMVPLPAQGHLNQLLHLSRLVSSYNIPVHYVGTTTHIQQAKIRAHGFDPVTITNIHFHEYQTPSFETPLPNPNASNKFPNHLMPSFYATFHQREPICALVRELLSVNTKKVVVIYDNLMNCVVQDLHEMPNTECYSFNSTSAFMSYSFLWEFKGKPVLPGTEHYDDIPSILDCFPTEFWDFLKIQEQFDGKIHCGKLYNSSRVIESLYLDLMAKEYDGLKQWAIGPFNPLEPKEKSKDSNKRHESLDWLGKQEPNSVIFVSFGTTTSLCDEEVKELAIGLEKSEQKFIWVLRDADKGDVFTSEVRKVQLPEGYEERIKERGIIVRDWAPQLEILAHSSTGGFISHCGWNSCMESMSMGVPIAAWPMHSDQPRNSQLVTKYLKIGLTVRPWTRRDELVTSKIIENVVKTLMDSTEGDEMRKRAADLSNTIKKSVKDDGINRAEMDSFIAHITR</sequence>
<proteinExistence type="inferred from homology"/>
<dbReference type="Pfam" id="PF26168">
    <property type="entry name" value="Glyco_transf_N"/>
    <property type="match status" value="1"/>
</dbReference>
<comment type="similarity">
    <text evidence="1 4">Belongs to the UDP-glycosyltransferase family.</text>
</comment>
<reference evidence="7" key="2">
    <citation type="submission" date="2025-08" db="UniProtKB">
        <authorList>
            <consortium name="RefSeq"/>
        </authorList>
    </citation>
    <scope>IDENTIFICATION</scope>
    <source>
        <tissue evidence="7">Leaf</tissue>
    </source>
</reference>
<keyword evidence="2 4" id="KW-0328">Glycosyltransferase</keyword>
<evidence type="ECO:0000256" key="5">
    <source>
        <dbReference type="RuleBase" id="RU362057"/>
    </source>
</evidence>
<dbReference type="FunFam" id="3.40.50.2000:FF:000060">
    <property type="entry name" value="Glycosyltransferase"/>
    <property type="match status" value="1"/>
</dbReference>
<keyword evidence="6" id="KW-1185">Reference proteome</keyword>
<dbReference type="SMR" id="A0A1S4A9Z6"/>
<organism evidence="6 7">
    <name type="scientific">Nicotiana tabacum</name>
    <name type="common">Common tobacco</name>
    <dbReference type="NCBI Taxonomy" id="4097"/>
    <lineage>
        <taxon>Eukaryota</taxon>
        <taxon>Viridiplantae</taxon>
        <taxon>Streptophyta</taxon>
        <taxon>Embryophyta</taxon>
        <taxon>Tracheophyta</taxon>
        <taxon>Spermatophyta</taxon>
        <taxon>Magnoliopsida</taxon>
        <taxon>eudicotyledons</taxon>
        <taxon>Gunneridae</taxon>
        <taxon>Pentapetalae</taxon>
        <taxon>asterids</taxon>
        <taxon>lamiids</taxon>
        <taxon>Solanales</taxon>
        <taxon>Solanaceae</taxon>
        <taxon>Nicotianoideae</taxon>
        <taxon>Nicotianeae</taxon>
        <taxon>Nicotiana</taxon>
    </lineage>
</organism>
<dbReference type="InterPro" id="IPR002213">
    <property type="entry name" value="UDP_glucos_trans"/>
</dbReference>
<dbReference type="RefSeq" id="XP_016473414.1">
    <property type="nucleotide sequence ID" value="XM_016617928.1"/>
</dbReference>
<dbReference type="EC" id="2.4.1.-" evidence="5"/>
<dbReference type="InterPro" id="IPR058980">
    <property type="entry name" value="Glyco_transf_N"/>
</dbReference>
<dbReference type="GeneID" id="107795317"/>
<dbReference type="Gene3D" id="3.40.50.2000">
    <property type="entry name" value="Glycogen Phosphorylase B"/>
    <property type="match status" value="2"/>
</dbReference>
<evidence type="ECO:0000256" key="1">
    <source>
        <dbReference type="ARBA" id="ARBA00009995"/>
    </source>
</evidence>
<evidence type="ECO:0000256" key="2">
    <source>
        <dbReference type="ARBA" id="ARBA00022676"/>
    </source>
</evidence>
<dbReference type="AlphaFoldDB" id="A0A1S4A9Z6"/>
<dbReference type="OMA" id="ACMPREF"/>
<dbReference type="GO" id="GO:0016138">
    <property type="term" value="P:glycoside biosynthetic process"/>
    <property type="evidence" value="ECO:0007669"/>
    <property type="project" value="UniProtKB-ARBA"/>
</dbReference>
<dbReference type="GO" id="GO:0050404">
    <property type="term" value="F:zeatin O-beta-D-xylosyltransferase activity"/>
    <property type="evidence" value="ECO:0007669"/>
    <property type="project" value="UniProtKB-ARBA"/>
</dbReference>
<reference evidence="6" key="1">
    <citation type="journal article" date="2014" name="Nat. Commun.">
        <title>The tobacco genome sequence and its comparison with those of tomato and potato.</title>
        <authorList>
            <person name="Sierro N."/>
            <person name="Battey J.N."/>
            <person name="Ouadi S."/>
            <person name="Bakaher N."/>
            <person name="Bovet L."/>
            <person name="Willig A."/>
            <person name="Goepfert S."/>
            <person name="Peitsch M.C."/>
            <person name="Ivanov N.V."/>
        </authorList>
    </citation>
    <scope>NUCLEOTIDE SEQUENCE [LARGE SCALE GENOMIC DNA]</scope>
</reference>
<keyword evidence="3 4" id="KW-0808">Transferase</keyword>
<name>A0A1S4A9Z6_TOBAC</name>
<evidence type="ECO:0000256" key="3">
    <source>
        <dbReference type="ARBA" id="ARBA00022679"/>
    </source>
</evidence>
<evidence type="ECO:0000256" key="4">
    <source>
        <dbReference type="RuleBase" id="RU003718"/>
    </source>
</evidence>
<dbReference type="PROSITE" id="PS00375">
    <property type="entry name" value="UDPGT"/>
    <property type="match status" value="1"/>
</dbReference>
<dbReference type="InterPro" id="IPR035595">
    <property type="entry name" value="UDP_glycos_trans_CS"/>
</dbReference>
<accession>A0A1S4A9Z6</accession>
<dbReference type="Pfam" id="PF00201">
    <property type="entry name" value="UDPGT"/>
    <property type="match status" value="1"/>
</dbReference>
<dbReference type="Proteomes" id="UP000790787">
    <property type="component" value="Chromosome 16"/>
</dbReference>